<keyword evidence="1" id="KW-0732">Signal</keyword>
<feature type="signal peptide" evidence="1">
    <location>
        <begin position="1"/>
        <end position="20"/>
    </location>
</feature>
<protein>
    <recommendedName>
        <fullName evidence="4">Organic solvent tolerance-like N-terminal domain-containing protein</fullName>
    </recommendedName>
</protein>
<sequence length="148" mass="16444">MFLRNIVLALSLFMGFSAQAQTLTLLEAGRYELVAGEKDLCADELNFSAKAVSQKYLALGGSYRFDAKNSQKVVESDLDANCEFREQTIHEKNSADETTLVRINQEVCSGKITSNIKSTATVSKLKLELTHDIQGSLPYTCVWKKADR</sequence>
<gene>
    <name evidence="2" type="ORF">MNR06_15685</name>
</gene>
<accession>A0ABY4C892</accession>
<organism evidence="2 3">
    <name type="scientific">Bdellovibrio reynosensis</name>
    <dbReference type="NCBI Taxonomy" id="2835041"/>
    <lineage>
        <taxon>Bacteria</taxon>
        <taxon>Pseudomonadati</taxon>
        <taxon>Bdellovibrionota</taxon>
        <taxon>Bdellovibrionia</taxon>
        <taxon>Bdellovibrionales</taxon>
        <taxon>Pseudobdellovibrionaceae</taxon>
        <taxon>Bdellovibrio</taxon>
    </lineage>
</organism>
<dbReference type="RefSeq" id="WP_243537469.1">
    <property type="nucleotide sequence ID" value="NZ_CP093442.1"/>
</dbReference>
<feature type="chain" id="PRO_5047114956" description="Organic solvent tolerance-like N-terminal domain-containing protein" evidence="1">
    <location>
        <begin position="21"/>
        <end position="148"/>
    </location>
</feature>
<dbReference type="EMBL" id="CP093442">
    <property type="protein sequence ID" value="UOF01140.1"/>
    <property type="molecule type" value="Genomic_DNA"/>
</dbReference>
<proteinExistence type="predicted"/>
<name>A0ABY4C892_9BACT</name>
<reference evidence="2" key="1">
    <citation type="submission" date="2022-03" db="EMBL/GenBank/DDBJ databases">
        <title>Genome Identification and Characterization of new species Bdellovibrio reynosense LBG001 sp. nov. from a Mexico soil sample.</title>
        <authorList>
            <person name="Camilli A."/>
            <person name="Ajao Y."/>
            <person name="Guo X."/>
        </authorList>
    </citation>
    <scope>NUCLEOTIDE SEQUENCE</scope>
    <source>
        <strain evidence="2">LBG001</strain>
    </source>
</reference>
<keyword evidence="3" id="KW-1185">Reference proteome</keyword>
<evidence type="ECO:0000313" key="2">
    <source>
        <dbReference type="EMBL" id="UOF01140.1"/>
    </source>
</evidence>
<evidence type="ECO:0000256" key="1">
    <source>
        <dbReference type="SAM" id="SignalP"/>
    </source>
</evidence>
<evidence type="ECO:0000313" key="3">
    <source>
        <dbReference type="Proteomes" id="UP000830116"/>
    </source>
</evidence>
<dbReference type="Proteomes" id="UP000830116">
    <property type="component" value="Chromosome"/>
</dbReference>
<evidence type="ECO:0008006" key="4">
    <source>
        <dbReference type="Google" id="ProtNLM"/>
    </source>
</evidence>